<dbReference type="OrthoDB" id="9989112at2759"/>
<dbReference type="AlphaFoldDB" id="A0A8S1RAF7"/>
<organism evidence="3 4">
    <name type="scientific">Paramecium sonneborni</name>
    <dbReference type="NCBI Taxonomy" id="65129"/>
    <lineage>
        <taxon>Eukaryota</taxon>
        <taxon>Sar</taxon>
        <taxon>Alveolata</taxon>
        <taxon>Ciliophora</taxon>
        <taxon>Intramacronucleata</taxon>
        <taxon>Oligohymenophorea</taxon>
        <taxon>Peniculida</taxon>
        <taxon>Parameciidae</taxon>
        <taxon>Paramecium</taxon>
    </lineage>
</organism>
<dbReference type="PANTHER" id="PTHR47977">
    <property type="entry name" value="RAS-RELATED PROTEIN RAB"/>
    <property type="match status" value="1"/>
</dbReference>
<dbReference type="Pfam" id="PF00071">
    <property type="entry name" value="Ras"/>
    <property type="match status" value="1"/>
</dbReference>
<comment type="caution">
    <text evidence="3">The sequence shown here is derived from an EMBL/GenBank/DDBJ whole genome shotgun (WGS) entry which is preliminary data.</text>
</comment>
<evidence type="ECO:0000256" key="1">
    <source>
        <dbReference type="ARBA" id="ARBA00022741"/>
    </source>
</evidence>
<dbReference type="InterPro" id="IPR050227">
    <property type="entry name" value="Rab"/>
</dbReference>
<gene>
    <name evidence="3" type="ORF">PSON_ATCC_30995.1.T1480148</name>
</gene>
<keyword evidence="4" id="KW-1185">Reference proteome</keyword>
<evidence type="ECO:0000256" key="2">
    <source>
        <dbReference type="ARBA" id="ARBA00023134"/>
    </source>
</evidence>
<sequence>MIEKQEVMKLMLVGSNMVGKTAFLFRFCENNYKSNYEETQGIDLKSKIYNEGKLRLQIFDTPGAEKLKFASFEFYKSAFWFYFVF</sequence>
<proteinExistence type="predicted"/>
<dbReference type="Proteomes" id="UP000692954">
    <property type="component" value="Unassembled WGS sequence"/>
</dbReference>
<dbReference type="GO" id="GO:0003924">
    <property type="term" value="F:GTPase activity"/>
    <property type="evidence" value="ECO:0007669"/>
    <property type="project" value="InterPro"/>
</dbReference>
<name>A0A8S1RAF7_9CILI</name>
<keyword evidence="1" id="KW-0547">Nucleotide-binding</keyword>
<reference evidence="3" key="1">
    <citation type="submission" date="2021-01" db="EMBL/GenBank/DDBJ databases">
        <authorList>
            <consortium name="Genoscope - CEA"/>
            <person name="William W."/>
        </authorList>
    </citation>
    <scope>NUCLEOTIDE SEQUENCE</scope>
</reference>
<evidence type="ECO:0000313" key="3">
    <source>
        <dbReference type="EMBL" id="CAD8124049.1"/>
    </source>
</evidence>
<dbReference type="GO" id="GO:0005525">
    <property type="term" value="F:GTP binding"/>
    <property type="evidence" value="ECO:0007669"/>
    <property type="project" value="UniProtKB-KW"/>
</dbReference>
<protein>
    <submittedName>
        <fullName evidence="3">Uncharacterized protein</fullName>
    </submittedName>
</protein>
<evidence type="ECO:0000313" key="4">
    <source>
        <dbReference type="Proteomes" id="UP000692954"/>
    </source>
</evidence>
<dbReference type="PROSITE" id="PS51419">
    <property type="entry name" value="RAB"/>
    <property type="match status" value="1"/>
</dbReference>
<accession>A0A8S1RAF7</accession>
<dbReference type="InterPro" id="IPR001806">
    <property type="entry name" value="Small_GTPase"/>
</dbReference>
<keyword evidence="2" id="KW-0342">GTP-binding</keyword>
<dbReference type="EMBL" id="CAJJDN010000148">
    <property type="protein sequence ID" value="CAD8124049.1"/>
    <property type="molecule type" value="Genomic_DNA"/>
</dbReference>